<dbReference type="AlphaFoldDB" id="A0A974BNM9"/>
<evidence type="ECO:0000313" key="1">
    <source>
        <dbReference type="EMBL" id="OCT55440.1"/>
    </source>
</evidence>
<reference evidence="1" key="1">
    <citation type="submission" date="2016-05" db="EMBL/GenBank/DDBJ databases">
        <title>WGS assembly of Xenopus laevis.</title>
        <authorList>
            <person name="Session A."/>
            <person name="Uno Y."/>
            <person name="Kwon T."/>
            <person name="Chapman J."/>
            <person name="Toyoda A."/>
            <person name="Takahashi S."/>
            <person name="Fukui A."/>
            <person name="Hikosaka A."/>
            <person name="Putnam N."/>
            <person name="Stites J."/>
            <person name="Van Heeringen S."/>
            <person name="Quigley I."/>
            <person name="Heinz S."/>
            <person name="Hellsten U."/>
            <person name="Lyons J."/>
            <person name="Suzuki A."/>
            <person name="Kondo M."/>
            <person name="Ogino H."/>
            <person name="Ochi H."/>
            <person name="Bogdanovic O."/>
            <person name="Lister R."/>
            <person name="Georgiou G."/>
            <person name="Paranjpe S."/>
            <person name="Van Kruijsbergen I."/>
            <person name="Mozaffari S."/>
            <person name="Shu S."/>
            <person name="Schmutz J."/>
            <person name="Jenkins J."/>
            <person name="Grimwood J."/>
            <person name="Carlson J."/>
            <person name="Mitros T."/>
            <person name="Simakov O."/>
            <person name="Heald R."/>
            <person name="Miller K."/>
            <person name="Haudenschild C."/>
            <person name="Kuroki Y."/>
            <person name="Tanaka T."/>
            <person name="Michiue T."/>
            <person name="Watanabe M."/>
            <person name="Kinoshita T."/>
            <person name="Ohta Y."/>
            <person name="Mawaribuchi S."/>
            <person name="Suzuki Y."/>
            <person name="Haramoto Y."/>
            <person name="Yamamoto T."/>
            <person name="Takagi C."/>
            <person name="Kitzman J."/>
            <person name="Shendure J."/>
            <person name="Nakayama T."/>
            <person name="Izutsu Y."/>
            <person name="Robert J."/>
            <person name="Dichmann D."/>
            <person name="Flajnik M."/>
            <person name="Houston D."/>
            <person name="Marcotte E."/>
            <person name="Wallingford J."/>
            <person name="Ito Y."/>
            <person name="Asashima M."/>
            <person name="Ueno N."/>
            <person name="Matsuda Y."/>
            <person name="Jan Veenstra G."/>
            <person name="Fujiyama A."/>
            <person name="Harland R."/>
            <person name="Taira M."/>
            <person name="Rokhsar D.S."/>
        </authorList>
    </citation>
    <scope>NUCLEOTIDE SEQUENCE</scope>
    <source>
        <strain evidence="1">J</strain>
        <tissue evidence="1">Blood</tissue>
    </source>
</reference>
<name>A0A974BNM9_XENLA</name>
<proteinExistence type="predicted"/>
<dbReference type="EMBL" id="KV490151">
    <property type="protein sequence ID" value="OCT55440.1"/>
    <property type="molecule type" value="Genomic_DNA"/>
</dbReference>
<sequence length="87" mass="9598">MPNSWGMEVYKLLTSKAASIILSSPRSKFCIDLKKWEVSFTYDCPKDTKGASTLSKNIDKGDNMELTPATMGRPGGDFKFLCTLGKV</sequence>
<organism evidence="1">
    <name type="scientific">Xenopus laevis</name>
    <name type="common">African clawed frog</name>
    <dbReference type="NCBI Taxonomy" id="8355"/>
    <lineage>
        <taxon>Eukaryota</taxon>
        <taxon>Metazoa</taxon>
        <taxon>Chordata</taxon>
        <taxon>Craniata</taxon>
        <taxon>Vertebrata</taxon>
        <taxon>Euteleostomi</taxon>
        <taxon>Amphibia</taxon>
        <taxon>Batrachia</taxon>
        <taxon>Anura</taxon>
        <taxon>Pipoidea</taxon>
        <taxon>Pipidae</taxon>
        <taxon>Xenopodinae</taxon>
        <taxon>Xenopus</taxon>
        <taxon>Xenopus</taxon>
    </lineage>
</organism>
<dbReference type="Proteomes" id="UP000694892">
    <property type="component" value="Unassembled WGS sequence"/>
</dbReference>
<gene>
    <name evidence="1" type="ORF">XELAEV_18002041mg</name>
</gene>
<protein>
    <submittedName>
        <fullName evidence="1">Uncharacterized protein</fullName>
    </submittedName>
</protein>
<accession>A0A974BNM9</accession>